<evidence type="ECO:0000313" key="2">
    <source>
        <dbReference type="EMBL" id="ANN21100.1"/>
    </source>
</evidence>
<evidence type="ECO:0000313" key="3">
    <source>
        <dbReference type="Proteomes" id="UP000093695"/>
    </source>
</evidence>
<dbReference type="InterPro" id="IPR014729">
    <property type="entry name" value="Rossmann-like_a/b/a_fold"/>
</dbReference>
<dbReference type="Proteomes" id="UP000093695">
    <property type="component" value="Chromosome"/>
</dbReference>
<name>A0A193C9V0_AMYOR</name>
<dbReference type="STRING" id="31958.SD37_39630"/>
<proteinExistence type="predicted"/>
<dbReference type="Gene3D" id="3.40.50.620">
    <property type="entry name" value="HUPs"/>
    <property type="match status" value="1"/>
</dbReference>
<dbReference type="AlphaFoldDB" id="A0A193C9V0"/>
<dbReference type="KEGG" id="aori:SD37_39630"/>
<protein>
    <submittedName>
        <fullName evidence="2">Uncharacterized protein</fullName>
    </submittedName>
</protein>
<dbReference type="RefSeq" id="WP_052675107.1">
    <property type="nucleotide sequence ID" value="NZ_CP016174.1"/>
</dbReference>
<evidence type="ECO:0000256" key="1">
    <source>
        <dbReference type="SAM" id="MobiDB-lite"/>
    </source>
</evidence>
<feature type="region of interest" description="Disordered" evidence="1">
    <location>
        <begin position="245"/>
        <end position="272"/>
    </location>
</feature>
<reference evidence="2 3" key="1">
    <citation type="journal article" date="2015" name="Genome Announc.">
        <title>Draft Genome Sequence of Norvancomycin-Producing Strain Amycolatopsis orientalis CPCC200066.</title>
        <authorList>
            <person name="Lei X."/>
            <person name="Yuan F."/>
            <person name="Shi Y."/>
            <person name="Li X."/>
            <person name="Wang L."/>
            <person name="Hong B."/>
        </authorList>
    </citation>
    <scope>NUCLEOTIDE SEQUENCE [LARGE SCALE GENOMIC DNA]</scope>
    <source>
        <strain evidence="2 3">B-37</strain>
    </source>
</reference>
<organism evidence="2 3">
    <name type="scientific">Amycolatopsis orientalis</name>
    <name type="common">Nocardia orientalis</name>
    <dbReference type="NCBI Taxonomy" id="31958"/>
    <lineage>
        <taxon>Bacteria</taxon>
        <taxon>Bacillati</taxon>
        <taxon>Actinomycetota</taxon>
        <taxon>Actinomycetes</taxon>
        <taxon>Pseudonocardiales</taxon>
        <taxon>Pseudonocardiaceae</taxon>
        <taxon>Amycolatopsis</taxon>
    </lineage>
</organism>
<sequence>MQSLCVFLLACEGEIPPFDAALFADTGWEPKQVYAQLDTARRIGARAGIPVLTVSNGNIRHDALKPESRFVTMPLFVKNPDGTRGMARRQCTGEYKIKPLKKAIRQILGYPHPMRVPRGVFVDQAIGISTDEFHRAKDSDVNYTRNIFPLIDLGLSRSDCLTLLCERGMGAVVKSSCIGCPYSGNSRLRFIRDTDPHAWADLVEFDKAIRHGSPRANANGKPLRGQFFIHRSLRPLDHVDLDATRSATDAEEDDPDGCSPFSCRSGPPTATP</sequence>
<accession>A0A193C9V0</accession>
<gene>
    <name evidence="2" type="ORF">SD37_39630</name>
</gene>
<keyword evidence="3" id="KW-1185">Reference proteome</keyword>
<dbReference type="EMBL" id="CP016174">
    <property type="protein sequence ID" value="ANN21100.1"/>
    <property type="molecule type" value="Genomic_DNA"/>
</dbReference>